<feature type="transmembrane region" description="Helical" evidence="1">
    <location>
        <begin position="140"/>
        <end position="159"/>
    </location>
</feature>
<keyword evidence="1" id="KW-0812">Transmembrane</keyword>
<keyword evidence="1" id="KW-0472">Membrane</keyword>
<evidence type="ECO:0000313" key="3">
    <source>
        <dbReference type="Proteomes" id="UP000051326"/>
    </source>
</evidence>
<name>A0A0P1H6R8_9RHOB</name>
<dbReference type="STRING" id="1396826.PHA8399_00771"/>
<feature type="transmembrane region" description="Helical" evidence="1">
    <location>
        <begin position="12"/>
        <end position="30"/>
    </location>
</feature>
<gene>
    <name evidence="2" type="ORF">PHA8399_00771</name>
</gene>
<accession>A0A0P1H6R8</accession>
<feature type="transmembrane region" description="Helical" evidence="1">
    <location>
        <begin position="200"/>
        <end position="220"/>
    </location>
</feature>
<dbReference type="Proteomes" id="UP000051326">
    <property type="component" value="Unassembled WGS sequence"/>
</dbReference>
<proteinExistence type="predicted"/>
<sequence>MFARITGAAFRGILVAMLFAMPTLILPAAATESPEIILFIALLGSALAFSEYVSHFPSFVEFRNAPPINRMRFAAAAVTVGALSLLAAHPLAPTGLTALVQRLGGWLGSQLDFAYSPVQLAVLMMPPQVPEATVLMVRDAAGLACLIAGLAIAVFALVIRIGNWPVGNGAFNVWVNLPLFDPTTGGDVVQRLQRDGRINIVGGVLLPFALPAAVKLASGLVDPGMLAAPHMLIWVISAWALVPASMIMRGMAMLRIAGLIARKRRAACTDADAAMQTA</sequence>
<organism evidence="2 3">
    <name type="scientific">Leisingera aquaemixtae</name>
    <dbReference type="NCBI Taxonomy" id="1396826"/>
    <lineage>
        <taxon>Bacteria</taxon>
        <taxon>Pseudomonadati</taxon>
        <taxon>Pseudomonadota</taxon>
        <taxon>Alphaproteobacteria</taxon>
        <taxon>Rhodobacterales</taxon>
        <taxon>Roseobacteraceae</taxon>
        <taxon>Leisingera</taxon>
    </lineage>
</organism>
<dbReference type="RefSeq" id="WP_058285237.1">
    <property type="nucleotide sequence ID" value="NZ_CYSR01000010.1"/>
</dbReference>
<keyword evidence="1" id="KW-1133">Transmembrane helix</keyword>
<dbReference type="EMBL" id="CYSR01000010">
    <property type="protein sequence ID" value="CUH98656.1"/>
    <property type="molecule type" value="Genomic_DNA"/>
</dbReference>
<evidence type="ECO:0000313" key="2">
    <source>
        <dbReference type="EMBL" id="CUH98656.1"/>
    </source>
</evidence>
<feature type="transmembrane region" description="Helical" evidence="1">
    <location>
        <begin position="232"/>
        <end position="254"/>
    </location>
</feature>
<feature type="transmembrane region" description="Helical" evidence="1">
    <location>
        <begin position="73"/>
        <end position="92"/>
    </location>
</feature>
<evidence type="ECO:0000256" key="1">
    <source>
        <dbReference type="SAM" id="Phobius"/>
    </source>
</evidence>
<protein>
    <submittedName>
        <fullName evidence="2">Uncharacterized protein</fullName>
    </submittedName>
</protein>
<reference evidence="2 3" key="1">
    <citation type="submission" date="2015-09" db="EMBL/GenBank/DDBJ databases">
        <authorList>
            <consortium name="Swine Surveillance"/>
        </authorList>
    </citation>
    <scope>NUCLEOTIDE SEQUENCE [LARGE SCALE GENOMIC DNA]</scope>
    <source>
        <strain evidence="2 3">CECT 8399</strain>
    </source>
</reference>
<feature type="transmembrane region" description="Helical" evidence="1">
    <location>
        <begin position="36"/>
        <end position="53"/>
    </location>
</feature>
<dbReference type="AlphaFoldDB" id="A0A0P1H6R8"/>